<keyword evidence="9 12" id="KW-0472">Membrane</keyword>
<feature type="transmembrane region" description="Helical" evidence="12">
    <location>
        <begin position="149"/>
        <end position="172"/>
    </location>
</feature>
<dbReference type="NCBIfam" id="TIGR00813">
    <property type="entry name" value="sss"/>
    <property type="match status" value="1"/>
</dbReference>
<feature type="transmembrane region" description="Helical" evidence="12">
    <location>
        <begin position="378"/>
        <end position="396"/>
    </location>
</feature>
<name>A0A8B3RTH4_ENTFL</name>
<feature type="transmembrane region" description="Helical" evidence="12">
    <location>
        <begin position="408"/>
        <end position="429"/>
    </location>
</feature>
<keyword evidence="4" id="KW-1003">Cell membrane</keyword>
<dbReference type="GO" id="GO:0015293">
    <property type="term" value="F:symporter activity"/>
    <property type="evidence" value="ECO:0007669"/>
    <property type="project" value="TreeGrafter"/>
</dbReference>
<evidence type="ECO:0000256" key="1">
    <source>
        <dbReference type="ARBA" id="ARBA00004651"/>
    </source>
</evidence>
<keyword evidence="7" id="KW-0915">Sodium</keyword>
<dbReference type="PROSITE" id="PS50283">
    <property type="entry name" value="NA_SOLUT_SYMP_3"/>
    <property type="match status" value="1"/>
</dbReference>
<feature type="transmembrane region" description="Helical" evidence="12">
    <location>
        <begin position="321"/>
        <end position="343"/>
    </location>
</feature>
<evidence type="ECO:0000256" key="10">
    <source>
        <dbReference type="ARBA" id="ARBA00023201"/>
    </source>
</evidence>
<keyword evidence="3" id="KW-0813">Transport</keyword>
<keyword evidence="5 12" id="KW-0812">Transmembrane</keyword>
<evidence type="ECO:0000256" key="4">
    <source>
        <dbReference type="ARBA" id="ARBA00022475"/>
    </source>
</evidence>
<comment type="subcellular location">
    <subcellularLocation>
        <location evidence="1">Cell membrane</location>
        <topology evidence="1">Multi-pass membrane protein</topology>
    </subcellularLocation>
</comment>
<dbReference type="PANTHER" id="PTHR42985">
    <property type="entry name" value="SODIUM-COUPLED MONOCARBOXYLATE TRANSPORTER"/>
    <property type="match status" value="1"/>
</dbReference>
<feature type="transmembrane region" description="Helical" evidence="12">
    <location>
        <begin position="120"/>
        <end position="143"/>
    </location>
</feature>
<dbReference type="EMBL" id="SEWT01000007">
    <property type="protein sequence ID" value="RYU31525.1"/>
    <property type="molecule type" value="Genomic_DNA"/>
</dbReference>
<feature type="transmembrane region" description="Helical" evidence="12">
    <location>
        <begin position="79"/>
        <end position="100"/>
    </location>
</feature>
<evidence type="ECO:0000256" key="6">
    <source>
        <dbReference type="ARBA" id="ARBA00022989"/>
    </source>
</evidence>
<gene>
    <name evidence="13" type="ORF">EU507_10555</name>
</gene>
<evidence type="ECO:0000256" key="5">
    <source>
        <dbReference type="ARBA" id="ARBA00022692"/>
    </source>
</evidence>
<feature type="transmembrane region" description="Helical" evidence="12">
    <location>
        <begin position="184"/>
        <end position="202"/>
    </location>
</feature>
<proteinExistence type="inferred from homology"/>
<dbReference type="GO" id="GO:0006814">
    <property type="term" value="P:sodium ion transport"/>
    <property type="evidence" value="ECO:0007669"/>
    <property type="project" value="UniProtKB-KW"/>
</dbReference>
<keyword evidence="6 12" id="KW-1133">Transmembrane helix</keyword>
<feature type="transmembrane region" description="Helical" evidence="12">
    <location>
        <begin position="6"/>
        <end position="27"/>
    </location>
</feature>
<protein>
    <submittedName>
        <fullName evidence="13">Sodium:solute symporter</fullName>
    </submittedName>
</protein>
<feature type="transmembrane region" description="Helical" evidence="12">
    <location>
        <begin position="233"/>
        <end position="255"/>
    </location>
</feature>
<feature type="transmembrane region" description="Helical" evidence="12">
    <location>
        <begin position="436"/>
        <end position="457"/>
    </location>
</feature>
<evidence type="ECO:0000256" key="2">
    <source>
        <dbReference type="ARBA" id="ARBA00006434"/>
    </source>
</evidence>
<evidence type="ECO:0000256" key="7">
    <source>
        <dbReference type="ARBA" id="ARBA00023053"/>
    </source>
</evidence>
<keyword evidence="10" id="KW-0739">Sodium transport</keyword>
<dbReference type="InterPro" id="IPR001734">
    <property type="entry name" value="Na/solute_symporter"/>
</dbReference>
<keyword evidence="8" id="KW-0406">Ion transport</keyword>
<dbReference type="Proteomes" id="UP000292223">
    <property type="component" value="Unassembled WGS sequence"/>
</dbReference>
<dbReference type="CDD" id="cd11495">
    <property type="entry name" value="SLC5sbd_NIS-like_u3"/>
    <property type="match status" value="1"/>
</dbReference>
<evidence type="ECO:0000256" key="11">
    <source>
        <dbReference type="RuleBase" id="RU362091"/>
    </source>
</evidence>
<dbReference type="Pfam" id="PF00474">
    <property type="entry name" value="SSF"/>
    <property type="match status" value="1"/>
</dbReference>
<feature type="transmembrane region" description="Helical" evidence="12">
    <location>
        <begin position="47"/>
        <end position="67"/>
    </location>
</feature>
<dbReference type="RefSeq" id="WP_101008494.1">
    <property type="nucleotide sequence ID" value="NZ_KZ845881.1"/>
</dbReference>
<reference evidence="13 14" key="1">
    <citation type="submission" date="2019-02" db="EMBL/GenBank/DDBJ databases">
        <title>From farm to fork: dissemination of Tn554::fexA-optrA in linezolid-resistant Enterococcus faecalis clones from chicken feces and meat in Tunisia.</title>
        <authorList>
            <person name="Tedim A.P."/>
            <person name="Elghaieb H."/>
            <person name="Abbassi M.S."/>
            <person name="Novais C."/>
            <person name="Hassen A."/>
            <person name="Peixe L."/>
            <person name="Freitas A.R."/>
        </authorList>
    </citation>
    <scope>NUCLEOTIDE SEQUENCE [LARGE SCALE GENOMIC DNA]</scope>
    <source>
        <strain evidence="13 14">728T</strain>
    </source>
</reference>
<dbReference type="GO" id="GO:0005886">
    <property type="term" value="C:plasma membrane"/>
    <property type="evidence" value="ECO:0007669"/>
    <property type="project" value="UniProtKB-SubCell"/>
</dbReference>
<comment type="similarity">
    <text evidence="2 11">Belongs to the sodium:solute symporter (SSF) (TC 2.A.21) family.</text>
</comment>
<dbReference type="PANTHER" id="PTHR42985:SF40">
    <property type="entry name" value="LD47995P-RELATED"/>
    <property type="match status" value="1"/>
</dbReference>
<evidence type="ECO:0000256" key="3">
    <source>
        <dbReference type="ARBA" id="ARBA00022448"/>
    </source>
</evidence>
<sequence length="513" mass="56268">MNKTGFTSIDLFILIAYLAVVLLAGLYFSKKEMKGKEFFKGDGSVPWYVTSVSLFATMLSPISFLGLSGNSYAGSWILWFAQLGMLLAIPIAIKFVLPIFARMDIDTAYDYLERRFNDKLLRVISALLFIVYQLGRMSIIMYLPSFGLAALTGIDINILIILMGVIAIIYSYTGGIKSVLWTDFIQGVVLIGGVLIALFVLIKDINGGFSAIVHELADGKFIASTEKIFDPNILSGSIFLIVFGSGLTIFSSYASSQDLVQRFTTTQSIKKLNKMMYTNGILSLSIATVFYLIGTGLYVFYKVQYLGGAVTDVAQDQIFMYFIAYQLPVGITGIILAAIYAAAQSTISTGLNSVATSWTLDVQEVLTQNMSDKYRTRIAQLVSLLVGIFSIGVSLIMAHSDIKSAYEWFNGFMGLVLGLLGGIFVLGFVSKKANKYGAYTALIVATIIMVCIKYVLPVTAVNYWAYSLISITVSLVTGYVVSVLTGNKISAPKYTTIYDIPEILSDSSWEQRH</sequence>
<accession>A0A8B3RTH4</accession>
<evidence type="ECO:0000256" key="8">
    <source>
        <dbReference type="ARBA" id="ARBA00023065"/>
    </source>
</evidence>
<dbReference type="InterPro" id="IPR038377">
    <property type="entry name" value="Na/Glc_symporter_sf"/>
</dbReference>
<dbReference type="InterPro" id="IPR051163">
    <property type="entry name" value="Sodium:Solute_Symporter_SSF"/>
</dbReference>
<dbReference type="AlphaFoldDB" id="A0A8B3RTH4"/>
<comment type="caution">
    <text evidence="13">The sequence shown here is derived from an EMBL/GenBank/DDBJ whole genome shotgun (WGS) entry which is preliminary data.</text>
</comment>
<feature type="transmembrane region" description="Helical" evidence="12">
    <location>
        <begin position="276"/>
        <end position="301"/>
    </location>
</feature>
<evidence type="ECO:0000313" key="13">
    <source>
        <dbReference type="EMBL" id="RYU31525.1"/>
    </source>
</evidence>
<evidence type="ECO:0000256" key="12">
    <source>
        <dbReference type="SAM" id="Phobius"/>
    </source>
</evidence>
<organism evidence="13 14">
    <name type="scientific">Enterococcus faecalis</name>
    <name type="common">Streptococcus faecalis</name>
    <dbReference type="NCBI Taxonomy" id="1351"/>
    <lineage>
        <taxon>Bacteria</taxon>
        <taxon>Bacillati</taxon>
        <taxon>Bacillota</taxon>
        <taxon>Bacilli</taxon>
        <taxon>Lactobacillales</taxon>
        <taxon>Enterococcaceae</taxon>
        <taxon>Enterococcus</taxon>
    </lineage>
</organism>
<dbReference type="Gene3D" id="1.20.1730.10">
    <property type="entry name" value="Sodium/glucose cotransporter"/>
    <property type="match status" value="1"/>
</dbReference>
<feature type="transmembrane region" description="Helical" evidence="12">
    <location>
        <begin position="463"/>
        <end position="484"/>
    </location>
</feature>
<evidence type="ECO:0000313" key="14">
    <source>
        <dbReference type="Proteomes" id="UP000292223"/>
    </source>
</evidence>
<evidence type="ECO:0000256" key="9">
    <source>
        <dbReference type="ARBA" id="ARBA00023136"/>
    </source>
</evidence>